<organism evidence="9">
    <name type="scientific">Saccharomyces paradoxus</name>
    <name type="common">Yeast</name>
    <name type="synonym">Saccharomyces douglasii</name>
    <dbReference type="NCBI Taxonomy" id="27291"/>
    <lineage>
        <taxon>Eukaryota</taxon>
        <taxon>Fungi</taxon>
        <taxon>Dikarya</taxon>
        <taxon>Ascomycota</taxon>
        <taxon>Saccharomycotina</taxon>
        <taxon>Saccharomycetes</taxon>
        <taxon>Saccharomycetales</taxon>
        <taxon>Saccharomycetaceae</taxon>
        <taxon>Saccharomyces</taxon>
    </lineage>
</organism>
<evidence type="ECO:0000256" key="2">
    <source>
        <dbReference type="ARBA" id="ARBA00008932"/>
    </source>
</evidence>
<dbReference type="InterPro" id="IPR008962">
    <property type="entry name" value="PapD-like_sf"/>
</dbReference>
<evidence type="ECO:0000256" key="3">
    <source>
        <dbReference type="ARBA" id="ARBA00022692"/>
    </source>
</evidence>
<dbReference type="GO" id="GO:0005789">
    <property type="term" value="C:endoplasmic reticulum membrane"/>
    <property type="evidence" value="ECO:0007669"/>
    <property type="project" value="InterPro"/>
</dbReference>
<dbReference type="GeneID" id="54628704"/>
<dbReference type="PROSITE" id="PS50202">
    <property type="entry name" value="MSP"/>
    <property type="match status" value="1"/>
</dbReference>
<reference evidence="9" key="2">
    <citation type="submission" date="2020-01" db="EMBL/GenBank/DDBJ databases">
        <title>Population-level Yeast Reference Genomes.</title>
        <authorList>
            <person name="Yue J.-X."/>
        </authorList>
    </citation>
    <scope>NUCLEOTIDE SEQUENCE</scope>
    <source>
        <strain evidence="9">CBS432</strain>
    </source>
</reference>
<dbReference type="GO" id="GO:0090158">
    <property type="term" value="P:endoplasmic reticulum membrane organization"/>
    <property type="evidence" value="ECO:0007669"/>
    <property type="project" value="TreeGrafter"/>
</dbReference>
<dbReference type="GO" id="GO:0005886">
    <property type="term" value="C:plasma membrane"/>
    <property type="evidence" value="ECO:0007669"/>
    <property type="project" value="TreeGrafter"/>
</dbReference>
<keyword evidence="5 7" id="KW-0472">Membrane</keyword>
<dbReference type="SUPFAM" id="SSF49354">
    <property type="entry name" value="PapD-like"/>
    <property type="match status" value="1"/>
</dbReference>
<reference evidence="9" key="3">
    <citation type="submission" date="2025-07" db="EMBL/GenBank/DDBJ databases">
        <authorList>
            <consortium name="NCBI Genome Project"/>
        </authorList>
    </citation>
    <scope>NUCLEOTIDE SEQUENCE</scope>
    <source>
        <strain evidence="9">CBS432</strain>
    </source>
</reference>
<reference evidence="9" key="4">
    <citation type="submission" date="2025-08" db="UniProtKB">
        <authorList>
            <consortium name="RefSeq"/>
        </authorList>
    </citation>
    <scope>IDENTIFICATION</scope>
    <source>
        <strain evidence="9">CBS432</strain>
    </source>
</reference>
<feature type="compositionally biased region" description="Basic residues" evidence="6">
    <location>
        <begin position="134"/>
        <end position="145"/>
    </location>
</feature>
<dbReference type="RefSeq" id="XP_033764513.1">
    <property type="nucleotide sequence ID" value="XM_033908622.1"/>
</dbReference>
<sequence>MRIVPEKLVFKAPLNEQSTEYIKLENDDDKRVIFKVRTSAPTKYCVRPNVAIIGAHESVNVQIVFLGLPKSTTEYEMNQKQDKFLIVTLPIPATHEDMEDDKLLSNWPNLEEQYKDDIIFKKIKVFHSALPRQKPSRKYASKSSRRVPESPDNGQGLSSRALLIIAVIALLVGWIYY</sequence>
<comment type="subcellular location">
    <subcellularLocation>
        <location evidence="1">Membrane</location>
        <topology evidence="1">Single-pass type IV membrane protein</topology>
    </subcellularLocation>
</comment>
<dbReference type="GO" id="GO:0033149">
    <property type="term" value="F:FFAT motif binding"/>
    <property type="evidence" value="ECO:0007669"/>
    <property type="project" value="TreeGrafter"/>
</dbReference>
<dbReference type="PANTHER" id="PTHR10809:SF6">
    <property type="entry name" value="AT11025P-RELATED"/>
    <property type="match status" value="1"/>
</dbReference>
<dbReference type="InterPro" id="IPR013783">
    <property type="entry name" value="Ig-like_fold"/>
</dbReference>
<comment type="similarity">
    <text evidence="2">Belongs to the VAMP-associated protein (VAP) (TC 9.B.17) family.</text>
</comment>
<feature type="domain" description="MSP" evidence="8">
    <location>
        <begin position="1"/>
        <end position="128"/>
    </location>
</feature>
<keyword evidence="4 7" id="KW-1133">Transmembrane helix</keyword>
<gene>
    <name evidence="9" type="primary">SCS22</name>
    <name evidence="9" type="ORF">SPAR_B00200</name>
</gene>
<dbReference type="OrthoDB" id="264603at2759"/>
<dbReference type="KEGG" id="spao:SPAR_B00200"/>
<dbReference type="AlphaFoldDB" id="A0A8B8UL74"/>
<evidence type="ECO:0000256" key="5">
    <source>
        <dbReference type="ARBA" id="ARBA00023136"/>
    </source>
</evidence>
<reference evidence="9" key="1">
    <citation type="journal article" date="2017" name="Nat. Genet.">
        <title>Contrasting evolutionary genome dynamics between domesticated and wild yeasts.</title>
        <authorList>
            <person name="Yue J.X."/>
            <person name="Li J."/>
            <person name="Aigrain L."/>
            <person name="Hallin J."/>
            <person name="Persson K."/>
            <person name="Oliver K."/>
            <person name="Bergstrom A."/>
            <person name="Coupland P."/>
            <person name="Warringer J."/>
            <person name="Lagomarsino M.C."/>
            <person name="Fischer G."/>
            <person name="Durbin R."/>
            <person name="Liti G."/>
        </authorList>
    </citation>
    <scope>NUCLEOTIDE SEQUENCE</scope>
    <source>
        <strain evidence="9">CBS432</strain>
    </source>
</reference>
<feature type="region of interest" description="Disordered" evidence="6">
    <location>
        <begin position="134"/>
        <end position="155"/>
    </location>
</feature>
<keyword evidence="3 7" id="KW-0812">Transmembrane</keyword>
<accession>A0A8B8UL74</accession>
<dbReference type="Pfam" id="PF00635">
    <property type="entry name" value="Motile_Sperm"/>
    <property type="match status" value="1"/>
</dbReference>
<dbReference type="Gene3D" id="2.60.40.10">
    <property type="entry name" value="Immunoglobulins"/>
    <property type="match status" value="1"/>
</dbReference>
<evidence type="ECO:0000256" key="7">
    <source>
        <dbReference type="SAM" id="Phobius"/>
    </source>
</evidence>
<dbReference type="PANTHER" id="PTHR10809">
    <property type="entry name" value="VESICLE-ASSOCIATED MEMBRANE PROTEIN-ASSOCIATED PROTEIN"/>
    <property type="match status" value="1"/>
</dbReference>
<dbReference type="VEuPathDB" id="FungiDB:SPAR_B00200"/>
<feature type="transmembrane region" description="Helical" evidence="7">
    <location>
        <begin position="157"/>
        <end position="176"/>
    </location>
</feature>
<evidence type="ECO:0000256" key="6">
    <source>
        <dbReference type="SAM" id="MobiDB-lite"/>
    </source>
</evidence>
<evidence type="ECO:0000313" key="9">
    <source>
        <dbReference type="RefSeq" id="XP_033764513.1"/>
    </source>
</evidence>
<name>A0A8B8UL74_SACPA</name>
<evidence type="ECO:0000256" key="4">
    <source>
        <dbReference type="ARBA" id="ARBA00022989"/>
    </source>
</evidence>
<protein>
    <submittedName>
        <fullName evidence="9">Phospholipid metabolism-regulating protein SCS22</fullName>
    </submittedName>
</protein>
<dbReference type="InterPro" id="IPR016763">
    <property type="entry name" value="VAP"/>
</dbReference>
<dbReference type="InterPro" id="IPR000535">
    <property type="entry name" value="MSP_dom"/>
</dbReference>
<evidence type="ECO:0000259" key="8">
    <source>
        <dbReference type="PROSITE" id="PS50202"/>
    </source>
</evidence>
<evidence type="ECO:0000256" key="1">
    <source>
        <dbReference type="ARBA" id="ARBA00004211"/>
    </source>
</evidence>
<proteinExistence type="inferred from homology"/>
<dbReference type="GO" id="GO:0061817">
    <property type="term" value="P:endoplasmic reticulum-plasma membrane tethering"/>
    <property type="evidence" value="ECO:0007669"/>
    <property type="project" value="TreeGrafter"/>
</dbReference>